<dbReference type="EMBL" id="MU839828">
    <property type="protein sequence ID" value="KAK1759219.1"/>
    <property type="molecule type" value="Genomic_DNA"/>
</dbReference>
<dbReference type="InterPro" id="IPR016461">
    <property type="entry name" value="COMT-like"/>
</dbReference>
<dbReference type="Proteomes" id="UP001239445">
    <property type="component" value="Unassembled WGS sequence"/>
</dbReference>
<dbReference type="PANTHER" id="PTHR43712:SF11">
    <property type="entry name" value="O-METHYLTRANSFERASE (AFU_ORTHOLOGUE AFUA_2G17820)-RELATED"/>
    <property type="match status" value="1"/>
</dbReference>
<dbReference type="SUPFAM" id="SSF53335">
    <property type="entry name" value="S-adenosyl-L-methionine-dependent methyltransferases"/>
    <property type="match status" value="1"/>
</dbReference>
<keyword evidence="3" id="KW-0949">S-adenosyl-L-methionine</keyword>
<evidence type="ECO:0000256" key="2">
    <source>
        <dbReference type="ARBA" id="ARBA00022679"/>
    </source>
</evidence>
<dbReference type="Gene3D" id="1.10.10.10">
    <property type="entry name" value="Winged helix-like DNA-binding domain superfamily/Winged helix DNA-binding domain"/>
    <property type="match status" value="1"/>
</dbReference>
<name>A0AAJ0BJ40_9PEZI</name>
<dbReference type="Gene3D" id="3.40.50.150">
    <property type="entry name" value="Vaccinia Virus protein VP39"/>
    <property type="match status" value="1"/>
</dbReference>
<evidence type="ECO:0000256" key="3">
    <source>
        <dbReference type="ARBA" id="ARBA00022691"/>
    </source>
</evidence>
<dbReference type="GO" id="GO:0032259">
    <property type="term" value="P:methylation"/>
    <property type="evidence" value="ECO:0007669"/>
    <property type="project" value="UniProtKB-KW"/>
</dbReference>
<dbReference type="SUPFAM" id="SSF46785">
    <property type="entry name" value="Winged helix' DNA-binding domain"/>
    <property type="match status" value="1"/>
</dbReference>
<organism evidence="6 7">
    <name type="scientific">Echria macrotheca</name>
    <dbReference type="NCBI Taxonomy" id="438768"/>
    <lineage>
        <taxon>Eukaryota</taxon>
        <taxon>Fungi</taxon>
        <taxon>Dikarya</taxon>
        <taxon>Ascomycota</taxon>
        <taxon>Pezizomycotina</taxon>
        <taxon>Sordariomycetes</taxon>
        <taxon>Sordariomycetidae</taxon>
        <taxon>Sordariales</taxon>
        <taxon>Schizotheciaceae</taxon>
        <taxon>Echria</taxon>
    </lineage>
</organism>
<dbReference type="InterPro" id="IPR029063">
    <property type="entry name" value="SAM-dependent_MTases_sf"/>
</dbReference>
<dbReference type="InterPro" id="IPR001077">
    <property type="entry name" value="COMT_C"/>
</dbReference>
<gene>
    <name evidence="6" type="ORF">QBC47DRAFT_449808</name>
</gene>
<keyword evidence="1" id="KW-0489">Methyltransferase</keyword>
<sequence length="540" mass="57651">MAPGTAPLLGSEPALPTNTPSAEAVKALHAVHEIISKFFANGTSSGPNSSTTSEPGPLSESKPHADAENGHSSGANGTARSQEANSSSQESNSNINKMNATTTSPSPKPGPGPKLDPEQLRSLAGVISESVDIATTTDGPEAKEAVRKMAAASQSLSNALRPPPEAIMGWFTTASVVSAVRVFMAWGVFDEIPSGPQGISIDELAQKVKTQPSLLVRISSMLTSASILRHIIPATTTQDEKAATRLAHTPTSMLLRAGQPMEAMFKVLYTNIVEVSTILPDYFEKYGRTEPLGPAEIPTSYLAGKPERSYFEHIGADPDRLANFNRAMSITHRNVPTTGVYDMTEVCRAAAAEEVDDDAQRTLWVDVGGGLGHTVKLFCEEYGLPPARCMVQDLPDVIREAEKQNASDAILRQVRFVPLDFHKEGPVPGALRYYLRHILRDYSDPIAVGILRNVAGAMVAVPDSRVLVAEQILDAETQGPGVYAAFKDYTMLAIGGKERTLAGFEALAEAAGLQVCGVWRDNKGGTGHGVVEMKVRRSVD</sequence>
<feature type="domain" description="O-methyltransferase C-terminal" evidence="5">
    <location>
        <begin position="331"/>
        <end position="513"/>
    </location>
</feature>
<dbReference type="AlphaFoldDB" id="A0AAJ0BJ40"/>
<comment type="caution">
    <text evidence="6">The sequence shown here is derived from an EMBL/GenBank/DDBJ whole genome shotgun (WGS) entry which is preliminary data.</text>
</comment>
<feature type="compositionally biased region" description="Low complexity" evidence="4">
    <location>
        <begin position="41"/>
        <end position="57"/>
    </location>
</feature>
<evidence type="ECO:0000313" key="7">
    <source>
        <dbReference type="Proteomes" id="UP001239445"/>
    </source>
</evidence>
<feature type="region of interest" description="Disordered" evidence="4">
    <location>
        <begin position="1"/>
        <end position="21"/>
    </location>
</feature>
<feature type="compositionally biased region" description="Polar residues" evidence="4">
    <location>
        <begin position="70"/>
        <end position="80"/>
    </location>
</feature>
<evidence type="ECO:0000256" key="1">
    <source>
        <dbReference type="ARBA" id="ARBA00022603"/>
    </source>
</evidence>
<protein>
    <submittedName>
        <fullName evidence="6">O-methyltransferase-domain-containing protein</fullName>
    </submittedName>
</protein>
<accession>A0AAJ0BJ40</accession>
<dbReference type="InterPro" id="IPR036388">
    <property type="entry name" value="WH-like_DNA-bd_sf"/>
</dbReference>
<keyword evidence="7" id="KW-1185">Reference proteome</keyword>
<feature type="compositionally biased region" description="Low complexity" evidence="4">
    <location>
        <begin position="81"/>
        <end position="94"/>
    </location>
</feature>
<keyword evidence="2" id="KW-0808">Transferase</keyword>
<reference evidence="6" key="1">
    <citation type="submission" date="2023-06" db="EMBL/GenBank/DDBJ databases">
        <title>Genome-scale phylogeny and comparative genomics of the fungal order Sordariales.</title>
        <authorList>
            <consortium name="Lawrence Berkeley National Laboratory"/>
            <person name="Hensen N."/>
            <person name="Bonometti L."/>
            <person name="Westerberg I."/>
            <person name="Brannstrom I.O."/>
            <person name="Guillou S."/>
            <person name="Cros-Aarteil S."/>
            <person name="Calhoun S."/>
            <person name="Haridas S."/>
            <person name="Kuo A."/>
            <person name="Mondo S."/>
            <person name="Pangilinan J."/>
            <person name="Riley R."/>
            <person name="Labutti K."/>
            <person name="Andreopoulos B."/>
            <person name="Lipzen A."/>
            <person name="Chen C."/>
            <person name="Yanf M."/>
            <person name="Daum C."/>
            <person name="Ng V."/>
            <person name="Clum A."/>
            <person name="Steindorff A."/>
            <person name="Ohm R."/>
            <person name="Martin F."/>
            <person name="Silar P."/>
            <person name="Natvig D."/>
            <person name="Lalanne C."/>
            <person name="Gautier V."/>
            <person name="Ament-Velasquez S.L."/>
            <person name="Kruys A."/>
            <person name="Hutchinson M.I."/>
            <person name="Powell A.J."/>
            <person name="Barry K."/>
            <person name="Miller A.N."/>
            <person name="Grigoriev I.V."/>
            <person name="Debuchy R."/>
            <person name="Gladieux P."/>
            <person name="Thoren M.H."/>
            <person name="Johannesson H."/>
        </authorList>
    </citation>
    <scope>NUCLEOTIDE SEQUENCE</scope>
    <source>
        <strain evidence="6">PSN4</strain>
    </source>
</reference>
<dbReference type="GO" id="GO:0008171">
    <property type="term" value="F:O-methyltransferase activity"/>
    <property type="evidence" value="ECO:0007669"/>
    <property type="project" value="InterPro"/>
</dbReference>
<proteinExistence type="predicted"/>
<feature type="region of interest" description="Disordered" evidence="4">
    <location>
        <begin position="39"/>
        <end position="147"/>
    </location>
</feature>
<dbReference type="Pfam" id="PF00891">
    <property type="entry name" value="Methyltransf_2"/>
    <property type="match status" value="1"/>
</dbReference>
<dbReference type="PANTHER" id="PTHR43712">
    <property type="entry name" value="PUTATIVE (AFU_ORTHOLOGUE AFUA_4G14580)-RELATED"/>
    <property type="match status" value="1"/>
</dbReference>
<evidence type="ECO:0000256" key="4">
    <source>
        <dbReference type="SAM" id="MobiDB-lite"/>
    </source>
</evidence>
<evidence type="ECO:0000313" key="6">
    <source>
        <dbReference type="EMBL" id="KAK1759219.1"/>
    </source>
</evidence>
<dbReference type="PROSITE" id="PS51683">
    <property type="entry name" value="SAM_OMT_II"/>
    <property type="match status" value="1"/>
</dbReference>
<dbReference type="InterPro" id="IPR036390">
    <property type="entry name" value="WH_DNA-bd_sf"/>
</dbReference>
<evidence type="ECO:0000259" key="5">
    <source>
        <dbReference type="Pfam" id="PF00891"/>
    </source>
</evidence>